<gene>
    <name evidence="3" type="ORF">sS8_0433</name>
</gene>
<evidence type="ECO:0000256" key="1">
    <source>
        <dbReference type="SAM" id="Coils"/>
    </source>
</evidence>
<feature type="transmembrane region" description="Helical" evidence="2">
    <location>
        <begin position="20"/>
        <end position="37"/>
    </location>
</feature>
<protein>
    <submittedName>
        <fullName evidence="3">Polysaccharide chain length determinant protein</fullName>
    </submittedName>
</protein>
<dbReference type="PANTHER" id="PTHR32309">
    <property type="entry name" value="TYROSINE-PROTEIN KINASE"/>
    <property type="match status" value="1"/>
</dbReference>
<evidence type="ECO:0000313" key="4">
    <source>
        <dbReference type="Proteomes" id="UP000266313"/>
    </source>
</evidence>
<dbReference type="OrthoDB" id="9795292at2"/>
<keyword evidence="2" id="KW-0472">Membrane</keyword>
<evidence type="ECO:0000313" key="3">
    <source>
        <dbReference type="EMBL" id="BBA32399.1"/>
    </source>
</evidence>
<dbReference type="KEGG" id="mmai:sS8_0433"/>
<dbReference type="InterPro" id="IPR014345">
    <property type="entry name" value="XrtA_polysacc_chain"/>
</dbReference>
<dbReference type="RefSeq" id="WP_119628203.1">
    <property type="nucleotide sequence ID" value="NZ_AP017928.1"/>
</dbReference>
<dbReference type="Proteomes" id="UP000266313">
    <property type="component" value="Chromosome"/>
</dbReference>
<sequence>MHELITEVLGYIQSATRYKWVSIILAWVISLAGWLFVAQMPDKYEASARVHVDTRSVLRPLLSGLAIQPDVSKQIRLMSKLMFSRPNLEKVARMTDLDLGAKDDASMEGIVKRLQSSMSITGGENNLFMISAEDQNPATAKRVVQALLTIFVEQTLGESREDSNSAQKFLDQQLKEYETRLQAAEKAREDFKRANYGLLPGQGGDLYGQLNALAEQLENAKIALQESVNRRDEMQRQLDDEEPTFMDFGAQAVASPLDLRIQSMQSRLDELLLKYTKGHPEVIAIKKTIIDLERQKQKEEEMALEGDSGAFMGGEANPVFQQKKIALGEANANVASLNSRVMIFEQKIEDLKKQMDERLKVETQLQGLNRDYSTIKTNFDALLLRREKARMSESVEQNTDSVKFKIVDPPQVPSKPSSPKRVLLSVVVLIGGIVVSIGIAVFLSLLRPAFTTTIKLREVTGLPVLGSVSMNWIPEVRQRKWREFVAFVAAFAMLLVVFLGVIALEVKGYHLPSFI</sequence>
<feature type="coiled-coil region" evidence="1">
    <location>
        <begin position="167"/>
        <end position="237"/>
    </location>
</feature>
<name>A0A286P427_9GAMM</name>
<accession>A0A286P427</accession>
<dbReference type="EMBL" id="AP017928">
    <property type="protein sequence ID" value="BBA32399.1"/>
    <property type="molecule type" value="Genomic_DNA"/>
</dbReference>
<dbReference type="AlphaFoldDB" id="A0A286P427"/>
<keyword evidence="2" id="KW-1133">Transmembrane helix</keyword>
<reference evidence="3 4" key="1">
    <citation type="submission" date="2016-12" db="EMBL/GenBank/DDBJ databases">
        <title>Genome sequencing of Methylocaldum marinum.</title>
        <authorList>
            <person name="Takeuchi M."/>
            <person name="Kamagata Y."/>
            <person name="Hiraoka S."/>
            <person name="Oshima K."/>
            <person name="Hattori M."/>
            <person name="Iwasaki W."/>
        </authorList>
    </citation>
    <scope>NUCLEOTIDE SEQUENCE [LARGE SCALE GENOMIC DNA]</scope>
    <source>
        <strain evidence="3 4">S8</strain>
    </source>
</reference>
<evidence type="ECO:0000256" key="2">
    <source>
        <dbReference type="SAM" id="Phobius"/>
    </source>
</evidence>
<organism evidence="3 4">
    <name type="scientific">Methylocaldum marinum</name>
    <dbReference type="NCBI Taxonomy" id="1432792"/>
    <lineage>
        <taxon>Bacteria</taxon>
        <taxon>Pseudomonadati</taxon>
        <taxon>Pseudomonadota</taxon>
        <taxon>Gammaproteobacteria</taxon>
        <taxon>Methylococcales</taxon>
        <taxon>Methylococcaceae</taxon>
        <taxon>Methylocaldum</taxon>
    </lineage>
</organism>
<dbReference type="PANTHER" id="PTHR32309:SF13">
    <property type="entry name" value="FERRIC ENTEROBACTIN TRANSPORT PROTEIN FEPE"/>
    <property type="match status" value="1"/>
</dbReference>
<keyword evidence="1" id="KW-0175">Coiled coil</keyword>
<feature type="transmembrane region" description="Helical" evidence="2">
    <location>
        <begin position="422"/>
        <end position="446"/>
    </location>
</feature>
<keyword evidence="2" id="KW-0812">Transmembrane</keyword>
<dbReference type="GO" id="GO:0004713">
    <property type="term" value="F:protein tyrosine kinase activity"/>
    <property type="evidence" value="ECO:0007669"/>
    <property type="project" value="TreeGrafter"/>
</dbReference>
<keyword evidence="4" id="KW-1185">Reference proteome</keyword>
<feature type="coiled-coil region" evidence="1">
    <location>
        <begin position="334"/>
        <end position="371"/>
    </location>
</feature>
<dbReference type="NCBIfam" id="TIGR03007">
    <property type="entry name" value="pepcterm_ChnLen"/>
    <property type="match status" value="1"/>
</dbReference>
<dbReference type="GO" id="GO:0005886">
    <property type="term" value="C:plasma membrane"/>
    <property type="evidence" value="ECO:0007669"/>
    <property type="project" value="TreeGrafter"/>
</dbReference>
<dbReference type="InterPro" id="IPR050445">
    <property type="entry name" value="Bact_polysacc_biosynth/exp"/>
</dbReference>
<proteinExistence type="predicted"/>
<feature type="transmembrane region" description="Helical" evidence="2">
    <location>
        <begin position="484"/>
        <end position="504"/>
    </location>
</feature>